<reference evidence="2 3" key="1">
    <citation type="journal article" date="2019" name="Int. J. Syst. Evol. Microbiol.">
        <title>Undibacterium piscinae sp. nov., isolated from Korean shiner intestine.</title>
        <authorList>
            <person name="Lee S.Y."/>
            <person name="Kang W."/>
            <person name="Kim P.S."/>
            <person name="Kim H.S."/>
            <person name="Sung H."/>
            <person name="Shin N.R."/>
            <person name="Whon T.W."/>
            <person name="Yun J.H."/>
            <person name="Lee J.Y."/>
            <person name="Lee J.Y."/>
            <person name="Jung M.J."/>
            <person name="Jeong Y.S."/>
            <person name="Tak E.J."/>
            <person name="Han J.E."/>
            <person name="Hyun D.W."/>
            <person name="Kang M.S."/>
            <person name="Lee K.E."/>
            <person name="Lee B.H."/>
            <person name="Bae J.W."/>
        </authorList>
    </citation>
    <scope>NUCLEOTIDE SEQUENCE [LARGE SCALE GENOMIC DNA]</scope>
    <source>
        <strain evidence="2 3">S11R28</strain>
    </source>
</reference>
<dbReference type="PANTHER" id="PTHR30411">
    <property type="entry name" value="CYTOPLASMIC PROTEIN"/>
    <property type="match status" value="1"/>
</dbReference>
<keyword evidence="3" id="KW-1185">Reference proteome</keyword>
<dbReference type="InterPro" id="IPR007214">
    <property type="entry name" value="YbaK/aa-tRNA-synth-assoc-dom"/>
</dbReference>
<dbReference type="SUPFAM" id="SSF55826">
    <property type="entry name" value="YbaK/ProRS associated domain"/>
    <property type="match status" value="1"/>
</dbReference>
<dbReference type="Pfam" id="PF04073">
    <property type="entry name" value="tRNA_edit"/>
    <property type="match status" value="1"/>
</dbReference>
<dbReference type="Gene3D" id="3.90.960.10">
    <property type="entry name" value="YbaK/aminoacyl-tRNA synthetase-associated domain"/>
    <property type="match status" value="1"/>
</dbReference>
<dbReference type="PANTHER" id="PTHR30411:SF1">
    <property type="entry name" value="CYTOPLASMIC PROTEIN"/>
    <property type="match status" value="1"/>
</dbReference>
<protein>
    <submittedName>
        <fullName evidence="2">YbaK/EbsC family protein</fullName>
    </submittedName>
</protein>
<name>A0A6M4A6C3_9BURK</name>
<feature type="domain" description="YbaK/aminoacyl-tRNA synthetase-associated" evidence="1">
    <location>
        <begin position="34"/>
        <end position="149"/>
    </location>
</feature>
<evidence type="ECO:0000313" key="3">
    <source>
        <dbReference type="Proteomes" id="UP000274350"/>
    </source>
</evidence>
<dbReference type="GO" id="GO:0002161">
    <property type="term" value="F:aminoacyl-tRNA deacylase activity"/>
    <property type="evidence" value="ECO:0007669"/>
    <property type="project" value="InterPro"/>
</dbReference>
<dbReference type="InterPro" id="IPR036754">
    <property type="entry name" value="YbaK/aa-tRNA-synt-asso_dom_sf"/>
</dbReference>
<sequence>MTTDQLLPDSTQRVAALLQALGHPFPIVMLPASGKTSAEAAAGLGCSVAEIAKSIVFRRLSDNAAVMVVASGINRVDEQKVAAIVGPLGKADAKFVKEKIGYAIGGVCPIGHLEKTVMLIDQDLMQYSTIWAAAGHPHAVFSLTPAQLQAMTAAPVAAIAQNMIVAATEVVA</sequence>
<accession>A0A6M4A6C3</accession>
<dbReference type="OrthoDB" id="8536235at2"/>
<evidence type="ECO:0000259" key="1">
    <source>
        <dbReference type="Pfam" id="PF04073"/>
    </source>
</evidence>
<organism evidence="2 3">
    <name type="scientific">Undibacterium piscinae</name>
    <dbReference type="NCBI Taxonomy" id="2495591"/>
    <lineage>
        <taxon>Bacteria</taxon>
        <taxon>Pseudomonadati</taxon>
        <taxon>Pseudomonadota</taxon>
        <taxon>Betaproteobacteria</taxon>
        <taxon>Burkholderiales</taxon>
        <taxon>Oxalobacteraceae</taxon>
        <taxon>Undibacterium</taxon>
    </lineage>
</organism>
<dbReference type="AlphaFoldDB" id="A0A6M4A6C3"/>
<proteinExistence type="predicted"/>
<gene>
    <name evidence="2" type="ORF">EJG51_013655</name>
</gene>
<dbReference type="Proteomes" id="UP000274350">
    <property type="component" value="Chromosome"/>
</dbReference>
<evidence type="ECO:0000313" key="2">
    <source>
        <dbReference type="EMBL" id="QJQ06713.1"/>
    </source>
</evidence>
<dbReference type="EMBL" id="CP051152">
    <property type="protein sequence ID" value="QJQ06713.1"/>
    <property type="molecule type" value="Genomic_DNA"/>
</dbReference>
<dbReference type="KEGG" id="upi:EJG51_013655"/>
<dbReference type="CDD" id="cd04333">
    <property type="entry name" value="ProX_deacylase"/>
    <property type="match status" value="1"/>
</dbReference>